<dbReference type="EMBL" id="NCKW01003409">
    <property type="protein sequence ID" value="POM76637.1"/>
    <property type="molecule type" value="Genomic_DNA"/>
</dbReference>
<comment type="caution">
    <text evidence="2">The sequence shown here is derived from an EMBL/GenBank/DDBJ whole genome shotgun (WGS) entry which is preliminary data.</text>
</comment>
<keyword evidence="3" id="KW-1185">Reference proteome</keyword>
<gene>
    <name evidence="2" type="ORF">PHPALM_6100</name>
</gene>
<dbReference type="GO" id="GO:0015074">
    <property type="term" value="P:DNA integration"/>
    <property type="evidence" value="ECO:0007669"/>
    <property type="project" value="InterPro"/>
</dbReference>
<evidence type="ECO:0000313" key="3">
    <source>
        <dbReference type="Proteomes" id="UP000237271"/>
    </source>
</evidence>
<dbReference type="GO" id="GO:0003676">
    <property type="term" value="F:nucleic acid binding"/>
    <property type="evidence" value="ECO:0007669"/>
    <property type="project" value="InterPro"/>
</dbReference>
<name>A0A2P4YFN4_9STRA</name>
<dbReference type="InterPro" id="IPR052160">
    <property type="entry name" value="Gypsy_RT_Integrase-like"/>
</dbReference>
<dbReference type="AlphaFoldDB" id="A0A2P4YFN4"/>
<evidence type="ECO:0000313" key="2">
    <source>
        <dbReference type="EMBL" id="POM76637.1"/>
    </source>
</evidence>
<accession>A0A2P4YFN4</accession>
<reference evidence="2 3" key="1">
    <citation type="journal article" date="2017" name="Genome Biol. Evol.">
        <title>Phytophthora megakarya and P. palmivora, closely related causal agents of cacao black pod rot, underwent increases in genome sizes and gene numbers by different mechanisms.</title>
        <authorList>
            <person name="Ali S.S."/>
            <person name="Shao J."/>
            <person name="Lary D.J."/>
            <person name="Kronmiller B."/>
            <person name="Shen D."/>
            <person name="Strem M.D."/>
            <person name="Amoako-Attah I."/>
            <person name="Akrofi A.Y."/>
            <person name="Begoude B.A."/>
            <person name="Ten Hoopen G.M."/>
            <person name="Coulibaly K."/>
            <person name="Kebe B.I."/>
            <person name="Melnick R.L."/>
            <person name="Guiltinan M.J."/>
            <person name="Tyler B.M."/>
            <person name="Meinhardt L.W."/>
            <person name="Bailey B.A."/>
        </authorList>
    </citation>
    <scope>NUCLEOTIDE SEQUENCE [LARGE SCALE GENOMIC DNA]</scope>
    <source>
        <strain evidence="3">sbr112.9</strain>
    </source>
</reference>
<organism evidence="2 3">
    <name type="scientific">Phytophthora palmivora</name>
    <dbReference type="NCBI Taxonomy" id="4796"/>
    <lineage>
        <taxon>Eukaryota</taxon>
        <taxon>Sar</taxon>
        <taxon>Stramenopiles</taxon>
        <taxon>Oomycota</taxon>
        <taxon>Peronosporomycetes</taxon>
        <taxon>Peronosporales</taxon>
        <taxon>Peronosporaceae</taxon>
        <taxon>Phytophthora</taxon>
    </lineage>
</organism>
<protein>
    <submittedName>
        <fullName evidence="2">Gag-pol fusion protein</fullName>
    </submittedName>
</protein>
<dbReference type="Gene3D" id="3.30.420.10">
    <property type="entry name" value="Ribonuclease H-like superfamily/Ribonuclease H"/>
    <property type="match status" value="1"/>
</dbReference>
<dbReference type="PANTHER" id="PTHR47266">
    <property type="entry name" value="ENDONUCLEASE-RELATED"/>
    <property type="match status" value="1"/>
</dbReference>
<sequence length="159" mass="17518">MHESRLGTGGRTQGVGAVGDRWALDVAGLLPVTSSGNRYVVGAVDYATRYAVVASTPTHTAKGIAKFIMDKIVLMYGPMRELVMDGAPELNGEVIEALVNELQARQVTPVPYRPVLLGLVERFHRTWKDMVTLFVSEAQDDWDRVPPTLTTEHDIQERG</sequence>
<feature type="domain" description="Integrase catalytic" evidence="1">
    <location>
        <begin position="13"/>
        <end position="159"/>
    </location>
</feature>
<dbReference type="InterPro" id="IPR036397">
    <property type="entry name" value="RNaseH_sf"/>
</dbReference>
<dbReference type="InterPro" id="IPR001584">
    <property type="entry name" value="Integrase_cat-core"/>
</dbReference>
<dbReference type="InterPro" id="IPR012337">
    <property type="entry name" value="RNaseH-like_sf"/>
</dbReference>
<proteinExistence type="predicted"/>
<dbReference type="Proteomes" id="UP000237271">
    <property type="component" value="Unassembled WGS sequence"/>
</dbReference>
<dbReference type="OrthoDB" id="122917at2759"/>
<dbReference type="PROSITE" id="PS50994">
    <property type="entry name" value="INTEGRASE"/>
    <property type="match status" value="1"/>
</dbReference>
<dbReference type="SUPFAM" id="SSF53098">
    <property type="entry name" value="Ribonuclease H-like"/>
    <property type="match status" value="1"/>
</dbReference>
<evidence type="ECO:0000259" key="1">
    <source>
        <dbReference type="PROSITE" id="PS50994"/>
    </source>
</evidence>